<comment type="caution">
    <text evidence="9">The sequence shown here is derived from an EMBL/GenBank/DDBJ whole genome shotgun (WGS) entry which is preliminary data.</text>
</comment>
<evidence type="ECO:0000256" key="8">
    <source>
        <dbReference type="SAM" id="Phobius"/>
    </source>
</evidence>
<gene>
    <name evidence="9" type="ORF">NKR19_g7754</name>
</gene>
<keyword evidence="7" id="KW-0503">Monooxygenase</keyword>
<protein>
    <submittedName>
        <fullName evidence="9">Isotrichodermin C-15 hydroxylase</fullName>
    </submittedName>
</protein>
<dbReference type="PRINTS" id="PR00385">
    <property type="entry name" value="P450"/>
</dbReference>
<evidence type="ECO:0000313" key="10">
    <source>
        <dbReference type="Proteomes" id="UP001174691"/>
    </source>
</evidence>
<keyword evidence="8" id="KW-1133">Transmembrane helix</keyword>
<dbReference type="SUPFAM" id="SSF48264">
    <property type="entry name" value="Cytochrome P450"/>
    <property type="match status" value="1"/>
</dbReference>
<dbReference type="GO" id="GO:0020037">
    <property type="term" value="F:heme binding"/>
    <property type="evidence" value="ECO:0007669"/>
    <property type="project" value="InterPro"/>
</dbReference>
<name>A0AA38RIT2_9PEZI</name>
<dbReference type="GO" id="GO:0016705">
    <property type="term" value="F:oxidoreductase activity, acting on paired donors, with incorporation or reduction of molecular oxygen"/>
    <property type="evidence" value="ECO:0007669"/>
    <property type="project" value="InterPro"/>
</dbReference>
<sequence length="517" mass="58466">MASSKILELLFGKLTLANVALAGLAFCVLLPAYYFIYNVYFHPLAGIPGPKLYAAFDMMKVKEQMKGTIVWTITELHEKYGPVVRVAPNEVTFISAKAWQDIYGNRGGYPLPTAEAYGVHEKDFFGALSLLWVGDATQHARHRKVLSPAFSDKSLRDQEPLIRQYVDLLVQRLAERKDSPVDLWAWLNYTTFDLIGDLTFGEPFGCLREAKFHPWIAFVFSRLKMMMYGQIMITLGTIGTLITLLVPRRVRDEALDHIAFTKAKVNSRLERQTQRPDFMTQILSQTAIGSAQKLSGTGISEPELYADSNILIMAGSETSATLMAAILYHLLANPRVMARLVREIRSAFPRAEDISFASVSRSAYLLAVINEGLRSHPPLPVGISRVTRPEGATIDGHFVAGGTAVHVPHWACYHNSRNFRDAYEFVPERWLDGEEGAERYRDDNKAAFQPFSIGARNCLGRSLAVMETRLILTLLLWNFDIELMEESKGWARQKVWMLYEKRPMWVRVTPVRREEGA</sequence>
<keyword evidence="5 6" id="KW-0408">Iron</keyword>
<dbReference type="CDD" id="cd11058">
    <property type="entry name" value="CYP60B-like"/>
    <property type="match status" value="1"/>
</dbReference>
<keyword evidence="4 6" id="KW-0479">Metal-binding</keyword>
<dbReference type="InterPro" id="IPR001128">
    <property type="entry name" value="Cyt_P450"/>
</dbReference>
<dbReference type="Proteomes" id="UP001174691">
    <property type="component" value="Unassembled WGS sequence"/>
</dbReference>
<proteinExistence type="inferred from homology"/>
<comment type="similarity">
    <text evidence="2 7">Belongs to the cytochrome P450 family.</text>
</comment>
<feature type="transmembrane region" description="Helical" evidence="8">
    <location>
        <begin position="310"/>
        <end position="332"/>
    </location>
</feature>
<keyword evidence="8" id="KW-0472">Membrane</keyword>
<comment type="cofactor">
    <cofactor evidence="1 6">
        <name>heme</name>
        <dbReference type="ChEBI" id="CHEBI:30413"/>
    </cofactor>
</comment>
<dbReference type="PANTHER" id="PTHR24305:SF210">
    <property type="entry name" value="CYTOCHROME P450 MONOOXYGENASE ASQL-RELATED"/>
    <property type="match status" value="1"/>
</dbReference>
<feature type="binding site" description="axial binding residue" evidence="6">
    <location>
        <position position="458"/>
    </location>
    <ligand>
        <name>heme</name>
        <dbReference type="ChEBI" id="CHEBI:30413"/>
    </ligand>
    <ligandPart>
        <name>Fe</name>
        <dbReference type="ChEBI" id="CHEBI:18248"/>
    </ligandPart>
</feature>
<organism evidence="9 10">
    <name type="scientific">Coniochaeta hoffmannii</name>
    <dbReference type="NCBI Taxonomy" id="91930"/>
    <lineage>
        <taxon>Eukaryota</taxon>
        <taxon>Fungi</taxon>
        <taxon>Dikarya</taxon>
        <taxon>Ascomycota</taxon>
        <taxon>Pezizomycotina</taxon>
        <taxon>Sordariomycetes</taxon>
        <taxon>Sordariomycetidae</taxon>
        <taxon>Coniochaetales</taxon>
        <taxon>Coniochaetaceae</taxon>
        <taxon>Coniochaeta</taxon>
    </lineage>
</organism>
<dbReference type="AlphaFoldDB" id="A0AA38RIT2"/>
<feature type="transmembrane region" description="Helical" evidence="8">
    <location>
        <begin position="20"/>
        <end position="41"/>
    </location>
</feature>
<dbReference type="PROSITE" id="PS00086">
    <property type="entry name" value="CYTOCHROME_P450"/>
    <property type="match status" value="1"/>
</dbReference>
<reference evidence="9" key="1">
    <citation type="submission" date="2022-07" db="EMBL/GenBank/DDBJ databases">
        <title>Fungi with potential for degradation of polypropylene.</title>
        <authorList>
            <person name="Gostincar C."/>
        </authorList>
    </citation>
    <scope>NUCLEOTIDE SEQUENCE</scope>
    <source>
        <strain evidence="9">EXF-13287</strain>
    </source>
</reference>
<evidence type="ECO:0000256" key="3">
    <source>
        <dbReference type="ARBA" id="ARBA00022617"/>
    </source>
</evidence>
<dbReference type="GO" id="GO:0005506">
    <property type="term" value="F:iron ion binding"/>
    <property type="evidence" value="ECO:0007669"/>
    <property type="project" value="InterPro"/>
</dbReference>
<dbReference type="PANTHER" id="PTHR24305">
    <property type="entry name" value="CYTOCHROME P450"/>
    <property type="match status" value="1"/>
</dbReference>
<evidence type="ECO:0000256" key="4">
    <source>
        <dbReference type="ARBA" id="ARBA00022723"/>
    </source>
</evidence>
<keyword evidence="8" id="KW-0812">Transmembrane</keyword>
<evidence type="ECO:0000256" key="2">
    <source>
        <dbReference type="ARBA" id="ARBA00010617"/>
    </source>
</evidence>
<evidence type="ECO:0000256" key="5">
    <source>
        <dbReference type="ARBA" id="ARBA00023004"/>
    </source>
</evidence>
<dbReference type="InterPro" id="IPR002401">
    <property type="entry name" value="Cyt_P450_E_grp-I"/>
</dbReference>
<dbReference type="EMBL" id="JANBVN010000141">
    <property type="protein sequence ID" value="KAJ9138730.1"/>
    <property type="molecule type" value="Genomic_DNA"/>
</dbReference>
<accession>A0AA38RIT2</accession>
<dbReference type="InterPro" id="IPR017972">
    <property type="entry name" value="Cyt_P450_CS"/>
</dbReference>
<dbReference type="InterPro" id="IPR050121">
    <property type="entry name" value="Cytochrome_P450_monoxygenase"/>
</dbReference>
<feature type="transmembrane region" description="Helical" evidence="8">
    <location>
        <begin position="227"/>
        <end position="246"/>
    </location>
</feature>
<dbReference type="PRINTS" id="PR00463">
    <property type="entry name" value="EP450I"/>
</dbReference>
<keyword evidence="7" id="KW-0560">Oxidoreductase</keyword>
<dbReference type="Pfam" id="PF00067">
    <property type="entry name" value="p450"/>
    <property type="match status" value="1"/>
</dbReference>
<dbReference type="GO" id="GO:0004497">
    <property type="term" value="F:monooxygenase activity"/>
    <property type="evidence" value="ECO:0007669"/>
    <property type="project" value="UniProtKB-KW"/>
</dbReference>
<keyword evidence="10" id="KW-1185">Reference proteome</keyword>
<keyword evidence="3 6" id="KW-0349">Heme</keyword>
<evidence type="ECO:0000256" key="7">
    <source>
        <dbReference type="RuleBase" id="RU000461"/>
    </source>
</evidence>
<evidence type="ECO:0000313" key="9">
    <source>
        <dbReference type="EMBL" id="KAJ9138730.1"/>
    </source>
</evidence>
<dbReference type="InterPro" id="IPR036396">
    <property type="entry name" value="Cyt_P450_sf"/>
</dbReference>
<dbReference type="Gene3D" id="1.10.630.10">
    <property type="entry name" value="Cytochrome P450"/>
    <property type="match status" value="1"/>
</dbReference>
<evidence type="ECO:0000256" key="1">
    <source>
        <dbReference type="ARBA" id="ARBA00001971"/>
    </source>
</evidence>
<evidence type="ECO:0000256" key="6">
    <source>
        <dbReference type="PIRSR" id="PIRSR602401-1"/>
    </source>
</evidence>